<evidence type="ECO:0000313" key="3">
    <source>
        <dbReference type="Proteomes" id="UP001151699"/>
    </source>
</evidence>
<reference evidence="2" key="1">
    <citation type="submission" date="2022-07" db="EMBL/GenBank/DDBJ databases">
        <authorList>
            <person name="Trinca V."/>
            <person name="Uliana J.V.C."/>
            <person name="Torres T.T."/>
            <person name="Ward R.J."/>
            <person name="Monesi N."/>
        </authorList>
    </citation>
    <scope>NUCLEOTIDE SEQUENCE</scope>
    <source>
        <strain evidence="2">HSMRA1968</strain>
        <tissue evidence="2">Whole embryos</tissue>
    </source>
</reference>
<dbReference type="Gene3D" id="3.40.50.1820">
    <property type="entry name" value="alpha/beta hydrolase"/>
    <property type="match status" value="1"/>
</dbReference>
<dbReference type="OrthoDB" id="9974421at2759"/>
<comment type="caution">
    <text evidence="2">The sequence shown here is derived from an EMBL/GenBank/DDBJ whole genome shotgun (WGS) entry which is preliminary data.</text>
</comment>
<evidence type="ECO:0000313" key="2">
    <source>
        <dbReference type="EMBL" id="KAJ6646650.1"/>
    </source>
</evidence>
<dbReference type="InterPro" id="IPR029058">
    <property type="entry name" value="AB_hydrolase_fold"/>
</dbReference>
<accession>A0A9Q0NAA7</accession>
<sequence length="163" mass="18607">MICKDGSWLQPLCSGSMYLVGGFNTKQMNRTMLPVIKGHTPAGAAIKQFVHYGQGIQSGLFRQYDFGFISNYFKYGSLSPPQYNLTNIVAPTTFYYSSNDWLSDPRDVRELHDKMTGGRPTLIKVADFNHFDYIWGIDVKALVYDKVVKIMKEHETNKSFQSQ</sequence>
<dbReference type="PANTHER" id="PTHR11005">
    <property type="entry name" value="LYSOSOMAL ACID LIPASE-RELATED"/>
    <property type="match status" value="1"/>
</dbReference>
<dbReference type="Proteomes" id="UP001151699">
    <property type="component" value="Chromosome A"/>
</dbReference>
<keyword evidence="3" id="KW-1185">Reference proteome</keyword>
<name>A0A9Q0NAA7_9DIPT</name>
<dbReference type="EMBL" id="WJQU01000001">
    <property type="protein sequence ID" value="KAJ6646650.1"/>
    <property type="molecule type" value="Genomic_DNA"/>
</dbReference>
<proteinExistence type="predicted"/>
<evidence type="ECO:0000313" key="1">
    <source>
        <dbReference type="EMBL" id="KAJ6645638.1"/>
    </source>
</evidence>
<gene>
    <name evidence="2" type="primary">Lip3_2</name>
    <name evidence="1" type="synonym">Lip3_3</name>
    <name evidence="1" type="ORF">Bhyg_00845</name>
    <name evidence="2" type="ORF">Bhyg_01863</name>
</gene>
<organism evidence="2 3">
    <name type="scientific">Pseudolycoriella hygida</name>
    <dbReference type="NCBI Taxonomy" id="35572"/>
    <lineage>
        <taxon>Eukaryota</taxon>
        <taxon>Metazoa</taxon>
        <taxon>Ecdysozoa</taxon>
        <taxon>Arthropoda</taxon>
        <taxon>Hexapoda</taxon>
        <taxon>Insecta</taxon>
        <taxon>Pterygota</taxon>
        <taxon>Neoptera</taxon>
        <taxon>Endopterygota</taxon>
        <taxon>Diptera</taxon>
        <taxon>Nematocera</taxon>
        <taxon>Sciaroidea</taxon>
        <taxon>Sciaridae</taxon>
        <taxon>Pseudolycoriella</taxon>
    </lineage>
</organism>
<protein>
    <submittedName>
        <fullName evidence="2">Lipase 3</fullName>
    </submittedName>
</protein>
<dbReference type="SUPFAM" id="SSF53474">
    <property type="entry name" value="alpha/beta-Hydrolases"/>
    <property type="match status" value="1"/>
</dbReference>
<dbReference type="AlphaFoldDB" id="A0A9Q0NAA7"/>
<dbReference type="EMBL" id="WJQU01000001">
    <property type="protein sequence ID" value="KAJ6645638.1"/>
    <property type="molecule type" value="Genomic_DNA"/>
</dbReference>